<protein>
    <submittedName>
        <fullName evidence="1">Insecticidal toxin</fullName>
    </submittedName>
</protein>
<sequence length="2381" mass="262795">MHSSILTGEEFLFLQGSIFMGEQTARHVSGYVNFIDLFKLSDLEKALQEYSGTEKYDAVFRYYFSCIGLLDFPRMLPPLGLLREALGAFVESKSRHRRAVEMEPKAAPEGAAALGLTEIHDRVEGFHTRLSNSIAELSAAATEVPKNLHFVWLGGGLGNIQRDYINVWCKVLAEHDYAVKLWYDSDALLAYETNRIIVEAAKADAMINGGHGTGTFLELGDKYEERAIVLKQQMFAHINSAVERGVKADDARIDLLVRGYGQDKKALEILREKNSQSLLALIEAGVELRDLAESATPLHLQTIYEREISLRGNFAAASDVVRIEALMAEGGCYADVDNLPPLVEKLGDVEINQFSNDARLGVLQLLLDQNPGWMPGRKALRGKYTNYFDVIPAEHRPALERFAKNRPDLNSVFRAPVERLVRPNGMRAVAEQASLSNAFLMAHAGSAMLSAVIDRFKLNYEIVDATIRLAMENQVALIDSEAMSGFAREVVEKKFGPMDALPPEEELALTFLMEAAAIYYSDGIRPQSEVTIYLTGPAAMRDALADYAKIHFTPRAAGAWREDVAIVAAAMVNRATEEELDHSWKENENDTVEWLRKEKQRWEAGQFKARYVGKVDQLLKSQTIHFDHGWPIIEGRHVMSTELLQSLAQHLGEPFLRAMSQRVSGEVTFDKQVQLSFDERQSILTQEITLPPSLVGEPATLDLPLDELLHRIGRGTLQVEQLNPLQRLLIGSLLGARAMDQRNFGHVNARLENLANNVSELGVSHRYGAIERELFKENHPAFVAGLASASIPSLALSETSIELKKQALERSLTLLQWGRQVSRIQQVAKLEFRDRIAERMADVLESFDHGSFKLVPQDLLLQGAGDRIAGRCYPLALAMAAAISKGDEAANTLRERFYLAVIEPDTVASKAFVSIIEELRDVDVHDLGGAVVRSDLARVIATLEGKTGNSTLMLNSDNHSMLVAKTFSGGRSTYHFYDPNFSVFEFDTAEALSSALTHFFVRQEMAKPYAAYGEPTRPTFDLIELDAGRLNERILPSGVRVSSLSESGSLPEQTPRARQRLASARGRSLVNNGVLGSSLLELDAHWWGGQIAQATWQLQEKHGLSSGAIALFETLEITPTGAYKISLVSNDPAQTIVRVTTDDHRLLRIKNFLSQTFHSLAAQPRAPANSPDPVDAGSVHTLNAGFTVQALMNSLRHHEGAASGSDKSLTTAIRLHAYVNYAQLVHGNVVDVIGVVTLVRQALEDEKLIARTSAPLVQKALGHVANEGVGTVLGMVNVGFDIYQLSHAGNDIEKAQFGTQLAFDSASAVLGAAGLGAGLAGAGAVSAVLGGVGVILGGLAVGVAALAEGFATIAEEAKGVGLFFERLEKAHLQGGFHLDKASNAWIAHPLLVFTELDLRGSTVHFDSPKLFPLRDHFGVPDYDEDYHRAIDIRLELALPGSALFSPKPGQTIVLPCTPKTWYGYEYKLLPFVTFRHADGFDTARRLEKKNEQGKWQFLFSFYSFPGEYVVHRLSPVCQPTVFNVRLDNVERSLVVPVLPKAWHGLVSYRIAGAGAQCSVLLNQGVSLELDAPGHTAMHWVLLATWLAETDIRIEPAGSLMLGALAVKFTGSGVHDVLLKLAGNKIVRVDLVALQLEVVEEAADPALGEQALLDHFKSLAREHRLAIPYLPVHDFIVPYEKQDEPRKVAAYYDSAEDRFLYVRDPKVLLSDAVVLGAVIEGSAYFYHPESFYIWQVDATTGTLVQRYRLLIGDDQAIVRCEAVAKGGIQIVQRFTHKSGQHDELTYMIHDGAVLLGSINRGLDPALLGVLQVNTLTDWKQVLDNYVLPAESIDTVNWRPGALVSICWQFEDKWHDLVWVREVDGLIIRAPTRRRHARGWKDSILNDLRLIVPAGAEGEVFVTYDQPDRRLVRQQRSIEDGRVQWSSTEIAPLDLNNVVAVEQGYLALTESGLFFNVMPDGTLRLGGLTDTWFKDRALWWSALPEVSTRYPVSSFALLGLTNFTGDADLCAWYLDDRLLLSDPGHGKEVRLLSIAPDNQAAWLFDLSTGKVFSQRFIDMKHLSTAFAQGTRLLQVEALPAPMQVWAPWTFTDVTAEGAGLRATTLEGVEVDLQHNEPVRVTGVDSLWVAALDAPLSERLAALASQHRCADFLSVKNPDYLQWYVVRTGRLIRIPKATFPAQYTLVGTRHQTNVMLHQIGDGLLHTYPQKTTVGPLEYIQRNAEVLVVEGLKTADDLLPLIADDVSILVLKMGQGTTTSRLTRAAWLKLESVIVDCRYPLELPPLIPGKLILDASIMDQLWVSLVDEHLVMNGLDSGHSLIFRGAYSSDVTLRGDVFLALSGYRSRAVSEIVTELLRQKGISGSAMLTELMLNHQIEALAEPAF</sequence>
<dbReference type="EMBL" id="JACHVR010000002">
    <property type="protein sequence ID" value="MBB2888006.1"/>
    <property type="molecule type" value="Genomic_DNA"/>
</dbReference>
<evidence type="ECO:0000313" key="2">
    <source>
        <dbReference type="Proteomes" id="UP000589818"/>
    </source>
</evidence>
<keyword evidence="2" id="KW-1185">Reference proteome</keyword>
<reference evidence="1" key="1">
    <citation type="submission" date="2020-08" db="EMBL/GenBank/DDBJ databases">
        <title>Plant associated metagenomes--Microbial community diversity and host control of community assembly across model and emerging plant ecological genomics systems.</title>
        <authorList>
            <person name="Dangl J."/>
        </authorList>
    </citation>
    <scope>NUCLEOTIDE SEQUENCE</scope>
    <source>
        <strain evidence="1">KD5</strain>
    </source>
</reference>
<accession>A0ACC5MH57</accession>
<name>A0ACC5MH57_9PSED</name>
<organism evidence="1 2">
    <name type="scientific">Pseudomonas umsongensis</name>
    <dbReference type="NCBI Taxonomy" id="198618"/>
    <lineage>
        <taxon>Bacteria</taxon>
        <taxon>Pseudomonadati</taxon>
        <taxon>Pseudomonadota</taxon>
        <taxon>Gammaproteobacteria</taxon>
        <taxon>Pseudomonadales</taxon>
        <taxon>Pseudomonadaceae</taxon>
        <taxon>Pseudomonas</taxon>
    </lineage>
</organism>
<dbReference type="Proteomes" id="UP000589818">
    <property type="component" value="Unassembled WGS sequence"/>
</dbReference>
<evidence type="ECO:0000313" key="1">
    <source>
        <dbReference type="EMBL" id="MBB2888006.1"/>
    </source>
</evidence>
<proteinExistence type="predicted"/>
<gene>
    <name evidence="1" type="ORF">FHR69_003946</name>
</gene>
<comment type="caution">
    <text evidence="1">The sequence shown here is derived from an EMBL/GenBank/DDBJ whole genome shotgun (WGS) entry which is preliminary data.</text>
</comment>